<feature type="compositionally biased region" description="Polar residues" evidence="4">
    <location>
        <begin position="448"/>
        <end position="465"/>
    </location>
</feature>
<protein>
    <recommendedName>
        <fullName evidence="5">RRM domain-containing protein</fullName>
    </recommendedName>
</protein>
<evidence type="ECO:0000313" key="6">
    <source>
        <dbReference type="EMBL" id="KAK5774242.1"/>
    </source>
</evidence>
<feature type="compositionally biased region" description="Low complexity" evidence="4">
    <location>
        <begin position="556"/>
        <end position="578"/>
    </location>
</feature>
<dbReference type="SUPFAM" id="SSF54928">
    <property type="entry name" value="RNA-binding domain, RBD"/>
    <property type="match status" value="2"/>
</dbReference>
<feature type="region of interest" description="Disordered" evidence="4">
    <location>
        <begin position="90"/>
        <end position="116"/>
    </location>
</feature>
<feature type="domain" description="RRM" evidence="5">
    <location>
        <begin position="161"/>
        <end position="243"/>
    </location>
</feature>
<dbReference type="PANTHER" id="PTHR48032">
    <property type="entry name" value="RNA-BINDING PROTEIN MUSASHI HOMOLOG RBP6"/>
    <property type="match status" value="1"/>
</dbReference>
<organism evidence="6 7">
    <name type="scientific">Arxiozyma heterogenica</name>
    <dbReference type="NCBI Taxonomy" id="278026"/>
    <lineage>
        <taxon>Eukaryota</taxon>
        <taxon>Fungi</taxon>
        <taxon>Dikarya</taxon>
        <taxon>Ascomycota</taxon>
        <taxon>Saccharomycotina</taxon>
        <taxon>Saccharomycetes</taxon>
        <taxon>Saccharomycetales</taxon>
        <taxon>Saccharomycetaceae</taxon>
        <taxon>Arxiozyma</taxon>
    </lineage>
</organism>
<dbReference type="CDD" id="cd12577">
    <property type="entry name" value="RRM1_Hrp1p"/>
    <property type="match status" value="1"/>
</dbReference>
<dbReference type="FunFam" id="3.30.70.330:FF:000025">
    <property type="entry name" value="RNA-binding protein Musashi homolog 2 isoform X1"/>
    <property type="match status" value="1"/>
</dbReference>
<feature type="region of interest" description="Disordered" evidence="4">
    <location>
        <begin position="429"/>
        <end position="578"/>
    </location>
</feature>
<feature type="compositionally biased region" description="Low complexity" evidence="4">
    <location>
        <begin position="436"/>
        <end position="447"/>
    </location>
</feature>
<feature type="compositionally biased region" description="Low complexity" evidence="4">
    <location>
        <begin position="334"/>
        <end position="348"/>
    </location>
</feature>
<evidence type="ECO:0000313" key="7">
    <source>
        <dbReference type="Proteomes" id="UP001306508"/>
    </source>
</evidence>
<dbReference type="EMBL" id="JAWIZZ010000055">
    <property type="protein sequence ID" value="KAK5774242.1"/>
    <property type="molecule type" value="Genomic_DNA"/>
</dbReference>
<evidence type="ECO:0000259" key="5">
    <source>
        <dbReference type="PROSITE" id="PS50102"/>
    </source>
</evidence>
<feature type="region of interest" description="Disordered" evidence="4">
    <location>
        <begin position="326"/>
        <end position="348"/>
    </location>
</feature>
<dbReference type="InterPro" id="IPR000504">
    <property type="entry name" value="RRM_dom"/>
</dbReference>
<feature type="compositionally biased region" description="Basic and acidic residues" evidence="4">
    <location>
        <begin position="530"/>
        <end position="549"/>
    </location>
</feature>
<keyword evidence="1" id="KW-0677">Repeat</keyword>
<dbReference type="InterPro" id="IPR012677">
    <property type="entry name" value="Nucleotide-bd_a/b_plait_sf"/>
</dbReference>
<feature type="compositionally biased region" description="Acidic residues" evidence="4">
    <location>
        <begin position="1"/>
        <end position="17"/>
    </location>
</feature>
<dbReference type="InterPro" id="IPR034156">
    <property type="entry name" value="Hrp1_RRM1"/>
</dbReference>
<comment type="caution">
    <text evidence="6">The sequence shown here is derived from an EMBL/GenBank/DDBJ whole genome shotgun (WGS) entry which is preliminary data.</text>
</comment>
<dbReference type="InterPro" id="IPR035979">
    <property type="entry name" value="RBD_domain_sf"/>
</dbReference>
<proteinExistence type="predicted"/>
<feature type="compositionally biased region" description="Low complexity" evidence="4">
    <location>
        <begin position="469"/>
        <end position="493"/>
    </location>
</feature>
<evidence type="ECO:0000256" key="4">
    <source>
        <dbReference type="SAM" id="MobiDB-lite"/>
    </source>
</evidence>
<reference evidence="7" key="1">
    <citation type="submission" date="2023-07" db="EMBL/GenBank/DDBJ databases">
        <title>A draft genome of Kazachstania heterogenica Y-27499.</title>
        <authorList>
            <person name="Donic C."/>
            <person name="Kralova J.S."/>
            <person name="Fidel L."/>
            <person name="Ben-Dor S."/>
            <person name="Jung S."/>
        </authorList>
    </citation>
    <scope>NUCLEOTIDE SEQUENCE [LARGE SCALE GENOMIC DNA]</scope>
    <source>
        <strain evidence="7">Y27499</strain>
    </source>
</reference>
<dbReference type="Pfam" id="PF00076">
    <property type="entry name" value="RRM_1"/>
    <property type="match status" value="2"/>
</dbReference>
<keyword evidence="2 3" id="KW-0694">RNA-binding</keyword>
<dbReference type="Gene3D" id="3.30.70.330">
    <property type="match status" value="2"/>
</dbReference>
<feature type="compositionally biased region" description="Low complexity" evidence="4">
    <location>
        <begin position="131"/>
        <end position="147"/>
    </location>
</feature>
<evidence type="ECO:0000256" key="3">
    <source>
        <dbReference type="PROSITE-ProRule" id="PRU00176"/>
    </source>
</evidence>
<dbReference type="GO" id="GO:0003729">
    <property type="term" value="F:mRNA binding"/>
    <property type="evidence" value="ECO:0007669"/>
    <property type="project" value="TreeGrafter"/>
</dbReference>
<feature type="compositionally biased region" description="Low complexity" evidence="4">
    <location>
        <begin position="90"/>
        <end position="110"/>
    </location>
</feature>
<evidence type="ECO:0000256" key="1">
    <source>
        <dbReference type="ARBA" id="ARBA00022737"/>
    </source>
</evidence>
<dbReference type="PROSITE" id="PS50102">
    <property type="entry name" value="RRM"/>
    <property type="match status" value="2"/>
</dbReference>
<evidence type="ECO:0000256" key="2">
    <source>
        <dbReference type="ARBA" id="ARBA00022884"/>
    </source>
</evidence>
<gene>
    <name evidence="6" type="ORF">RI543_004531</name>
</gene>
<name>A0AAN8A672_9SACH</name>
<sequence>MSSDEEDFNDIYGDDEPSATVEENKAVEAATELVKENDQDNLAASIDASSENDNNNNNATEEVSNSNNNDNNVSSLDQLAALQALSSNLNQINNNSDNANKDMSSNSNDSTVNSENKTALPWEQLQQTMSQFNPQQPQQQTVENNNEAQKRVKADISKDNCKMFIGGLNWETTEEGLRNYFNKYGHVIDLKIMKDPNTGRSRGFGFLTFESPSSVDEVVKTQHILDGKVIDPKRSIPREEQDKTGKIFVGGIGADVRPKEFEEFFAKYGTIIDAQLMLDKDTGRSRGFGFVTYDSPEAVDRVCENKYIEFKGKQIEIKRAEPRHLQKGQYGGANPNNRNSNNYNSHSMNMGTGANSVAMNTAAAAAAMYQNPMVAGFNPMMAGFNPQAMQDYYQKMQEYYQQMQQQTGIDYTQMYQQQMQQMAMMMPGFVMPPQQPQTGSQSPQSSSMTVDNNGSNSVDVQTIGENSDTKNNNATNDDNGNVNNNSSSSSSNNMDRDNKSSNDSRSNTPDVNIPRGPKDPSSIPSHGGYPHRERGDRGDRRGRRIDRGGYRGGSGNNYRGGRSGYNRRNNNGYHPYNR</sequence>
<dbReference type="CDD" id="cd12330">
    <property type="entry name" value="RRM2_Hrp1p"/>
    <property type="match status" value="1"/>
</dbReference>
<dbReference type="SMART" id="SM00360">
    <property type="entry name" value="RRM"/>
    <property type="match status" value="2"/>
</dbReference>
<feature type="domain" description="RRM" evidence="5">
    <location>
        <begin position="245"/>
        <end position="322"/>
    </location>
</feature>
<accession>A0AAN8A672</accession>
<dbReference type="PANTHER" id="PTHR48032:SF6">
    <property type="entry name" value="RNA-BINDING (RRM_RBD_RNP MOTIFS) FAMILY PROTEIN"/>
    <property type="match status" value="1"/>
</dbReference>
<dbReference type="AlphaFoldDB" id="A0AAN8A672"/>
<feature type="region of interest" description="Disordered" evidence="4">
    <location>
        <begin position="1"/>
        <end position="73"/>
    </location>
</feature>
<keyword evidence="7" id="KW-1185">Reference proteome</keyword>
<feature type="region of interest" description="Disordered" evidence="4">
    <location>
        <begin position="131"/>
        <end position="150"/>
    </location>
</feature>
<dbReference type="GO" id="GO:0006417">
    <property type="term" value="P:regulation of translation"/>
    <property type="evidence" value="ECO:0007669"/>
    <property type="project" value="TreeGrafter"/>
</dbReference>
<feature type="compositionally biased region" description="Low complexity" evidence="4">
    <location>
        <begin position="43"/>
        <end position="73"/>
    </location>
</feature>
<dbReference type="Proteomes" id="UP001306508">
    <property type="component" value="Unassembled WGS sequence"/>
</dbReference>